<dbReference type="Gene3D" id="1.10.287.130">
    <property type="match status" value="1"/>
</dbReference>
<dbReference type="PANTHER" id="PTHR45339:SF1">
    <property type="entry name" value="HYBRID SIGNAL TRANSDUCTION HISTIDINE KINASE J"/>
    <property type="match status" value="1"/>
</dbReference>
<comment type="catalytic activity">
    <reaction evidence="1">
        <text>ATP + protein L-histidine = ADP + protein N-phospho-L-histidine.</text>
        <dbReference type="EC" id="2.7.13.3"/>
    </reaction>
</comment>
<dbReference type="SMART" id="SM00448">
    <property type="entry name" value="REC"/>
    <property type="match status" value="2"/>
</dbReference>
<dbReference type="SUPFAM" id="SSF47226">
    <property type="entry name" value="Histidine-containing phosphotransfer domain, HPT domain"/>
    <property type="match status" value="1"/>
</dbReference>
<dbReference type="Gene3D" id="1.20.120.160">
    <property type="entry name" value="HPT domain"/>
    <property type="match status" value="1"/>
</dbReference>
<keyword evidence="6 20" id="KW-0808">Transferase</keyword>
<keyword evidence="10" id="KW-0067">ATP-binding</keyword>
<evidence type="ECO:0000259" key="19">
    <source>
        <dbReference type="PROSITE" id="PS50113"/>
    </source>
</evidence>
<evidence type="ECO:0000256" key="3">
    <source>
        <dbReference type="ARBA" id="ARBA00012438"/>
    </source>
</evidence>
<feature type="transmembrane region" description="Helical" evidence="15">
    <location>
        <begin position="134"/>
        <end position="153"/>
    </location>
</feature>
<dbReference type="PROSITE" id="PS50110">
    <property type="entry name" value="RESPONSE_REGULATORY"/>
    <property type="match status" value="2"/>
</dbReference>
<reference evidence="20" key="1">
    <citation type="submission" date="2022-01" db="EMBL/GenBank/DDBJ databases">
        <authorList>
            <person name="Criscuolo A."/>
        </authorList>
    </citation>
    <scope>NUCLEOTIDE SEQUENCE</scope>
    <source>
        <strain evidence="20">CIP111891</strain>
    </source>
</reference>
<dbReference type="SUPFAM" id="SSF52172">
    <property type="entry name" value="CheY-like"/>
    <property type="match status" value="2"/>
</dbReference>
<dbReference type="CDD" id="cd17546">
    <property type="entry name" value="REC_hyHK_CKI1_RcsC-like"/>
    <property type="match status" value="1"/>
</dbReference>
<feature type="transmembrane region" description="Helical" evidence="15">
    <location>
        <begin position="159"/>
        <end position="182"/>
    </location>
</feature>
<dbReference type="Pfam" id="PF07694">
    <property type="entry name" value="5TM-5TMR_LYT"/>
    <property type="match status" value="1"/>
</dbReference>
<evidence type="ECO:0000256" key="8">
    <source>
        <dbReference type="ARBA" id="ARBA00022741"/>
    </source>
</evidence>
<dbReference type="SMART" id="SM00388">
    <property type="entry name" value="HisKA"/>
    <property type="match status" value="1"/>
</dbReference>
<dbReference type="InterPro" id="IPR004358">
    <property type="entry name" value="Sig_transdc_His_kin-like_C"/>
</dbReference>
<dbReference type="PROSITE" id="PS50113">
    <property type="entry name" value="PAC"/>
    <property type="match status" value="1"/>
</dbReference>
<dbReference type="EMBL" id="CAKMMW010000026">
    <property type="protein sequence ID" value="CAH1226211.1"/>
    <property type="molecule type" value="Genomic_DNA"/>
</dbReference>
<feature type="domain" description="Response regulatory" evidence="17">
    <location>
        <begin position="698"/>
        <end position="820"/>
    </location>
</feature>
<dbReference type="NCBIfam" id="TIGR00229">
    <property type="entry name" value="sensory_box"/>
    <property type="match status" value="1"/>
</dbReference>
<organism evidence="20 21">
    <name type="scientific">Paenibacillus allorhizoplanae</name>
    <dbReference type="NCBI Taxonomy" id="2905648"/>
    <lineage>
        <taxon>Bacteria</taxon>
        <taxon>Bacillati</taxon>
        <taxon>Bacillota</taxon>
        <taxon>Bacilli</taxon>
        <taxon>Bacillales</taxon>
        <taxon>Paenibacillaceae</taxon>
        <taxon>Paenibacillus</taxon>
    </lineage>
</organism>
<dbReference type="Pfam" id="PF02518">
    <property type="entry name" value="HATPase_c"/>
    <property type="match status" value="1"/>
</dbReference>
<dbReference type="SMART" id="SM00387">
    <property type="entry name" value="HATPase_c"/>
    <property type="match status" value="1"/>
</dbReference>
<feature type="transmembrane region" description="Helical" evidence="15">
    <location>
        <begin position="9"/>
        <end position="30"/>
    </location>
</feature>
<keyword evidence="5 14" id="KW-0597">Phosphoprotein</keyword>
<evidence type="ECO:0000256" key="1">
    <source>
        <dbReference type="ARBA" id="ARBA00000085"/>
    </source>
</evidence>
<evidence type="ECO:0000256" key="14">
    <source>
        <dbReference type="PROSITE-ProRule" id="PRU00169"/>
    </source>
</evidence>
<dbReference type="SMART" id="SM00091">
    <property type="entry name" value="PAS"/>
    <property type="match status" value="1"/>
</dbReference>
<dbReference type="Gene3D" id="3.40.50.2300">
    <property type="match status" value="2"/>
</dbReference>
<keyword evidence="12" id="KW-0902">Two-component regulatory system</keyword>
<evidence type="ECO:0000259" key="16">
    <source>
        <dbReference type="PROSITE" id="PS50109"/>
    </source>
</evidence>
<evidence type="ECO:0000259" key="18">
    <source>
        <dbReference type="PROSITE" id="PS50112"/>
    </source>
</evidence>
<keyword evidence="7 15" id="KW-0812">Transmembrane</keyword>
<proteinExistence type="predicted"/>
<dbReference type="Gene3D" id="3.30.450.20">
    <property type="entry name" value="PAS domain"/>
    <property type="match status" value="2"/>
</dbReference>
<dbReference type="CDD" id="cd16922">
    <property type="entry name" value="HATPase_EvgS-ArcB-TorS-like"/>
    <property type="match status" value="1"/>
</dbReference>
<dbReference type="InterPro" id="IPR000700">
    <property type="entry name" value="PAS-assoc_C"/>
</dbReference>
<dbReference type="Gene3D" id="3.30.565.10">
    <property type="entry name" value="Histidine kinase-like ATPase, C-terminal domain"/>
    <property type="match status" value="1"/>
</dbReference>
<feature type="domain" description="Histidine kinase" evidence="16">
    <location>
        <begin position="454"/>
        <end position="675"/>
    </location>
</feature>
<dbReference type="PROSITE" id="PS50109">
    <property type="entry name" value="HIS_KIN"/>
    <property type="match status" value="1"/>
</dbReference>
<dbReference type="InterPro" id="IPR036890">
    <property type="entry name" value="HATPase_C_sf"/>
</dbReference>
<dbReference type="CDD" id="cd00082">
    <property type="entry name" value="HisKA"/>
    <property type="match status" value="1"/>
</dbReference>
<keyword evidence="11 15" id="KW-1133">Transmembrane helix</keyword>
<sequence length="1089" mass="123822">MVIALLRDLIVNFALITVFVVVVEHFFLFMKLDQRPTWLHKVYIGLAHGALVVVLMNFSIQMAPQVSLNFRGVGLLLAAYMGGMLSLFITFACVWIARFVVEGAISLPLLLIGIAAITGTGIIFAQVKAYWMRWLYASTFFFVFYYAMLWLVFGTSLDVIWKYISYQLMCVFVIACFMRYLLRNREYKGQIRQVEEELLDMLRFQPGFTFKLHKHRDEFVYIVIEGQLLQMLGMKPSQFIGKKVSEVKVFNESFLARIQQYYERAWQGERVNYEYDYNGFTILVSLQPIYKNGYVIELIGSACDVTEQRAALIKARTRDEQYRTLVENSEDFIFRFRLDGTIASSNSKMYLTYQLDADQVKGKLLTELVQMDDTETWEKGFEQTILERKTQQFGIHLLHPDGSEHAYNVTLSPLFTEGEKEIDGVTGTVHDITDLKKREEADQSNRAKSQFLARMSHEIRTPLNGIIGLSLLLQRTELTTIQQDYLSKIDSSSNVLLATINDILDFSKLEAGKMSLETVDFSLEASLQKVADLTSVSLGKNRIEIILETSEDLPDLVSGDPFRLEQVLINLTNNAIKFTKRGYLRLKVALEERSDEGYLLSFAMEDTGIGISKEQLSKLFVPFSQADTSMSRRYGGTGLGLVICQHLVQSMGGVLQVESTLGQGSRFYFNLMLGKARAEEAVQPNIIQTRLSSCQSQRIRIAEDHPLVAKHIAELLGAMYLETDHVATASELVAALEKDAWNDSPVDYVLLDMQMEDLEYQDGLERVIAPIDRSRTKIIAYSTLAGREWMSGLPEALQADVVLVKPVSRANLKLAMEGLAQREFRTVVAETTPMAHTEAERATESKGNILVVEDNEINELVISEQLKQLGYHTVIARNGLEALELADSQTWKLILMDIHMPEMDGYEATQKLRQRKHLNLVPIVALTANMLMQDRMQLLKLGMNDLLIKPITERQLTDMLGKWNQLSLLNQYPGVGVEQLLRNIDQKLHIFQYMMEKFKQDYSHFYDQLIPFIDGGELVAVKRKIHTLKGIAVNFYADALVTEVLVMEKELENGIHPQEALHILKQIQHEIDVILGQGNSPAIVLSEAH</sequence>
<evidence type="ECO:0000256" key="5">
    <source>
        <dbReference type="ARBA" id="ARBA00022553"/>
    </source>
</evidence>
<accession>A0ABN8H361</accession>
<dbReference type="InterPro" id="IPR003661">
    <property type="entry name" value="HisK_dim/P_dom"/>
</dbReference>
<dbReference type="InterPro" id="IPR011620">
    <property type="entry name" value="Sig_transdc_His_kinase_LytS_TM"/>
</dbReference>
<dbReference type="InterPro" id="IPR036641">
    <property type="entry name" value="HPT_dom_sf"/>
</dbReference>
<feature type="modified residue" description="4-aspartylphosphate" evidence="14">
    <location>
        <position position="897"/>
    </location>
</feature>
<protein>
    <recommendedName>
        <fullName evidence="3">histidine kinase</fullName>
        <ecNumber evidence="3">2.7.13.3</ecNumber>
    </recommendedName>
</protein>
<feature type="domain" description="PAS" evidence="18">
    <location>
        <begin position="318"/>
        <end position="388"/>
    </location>
</feature>
<dbReference type="Pfam" id="PF00512">
    <property type="entry name" value="HisKA"/>
    <property type="match status" value="1"/>
</dbReference>
<dbReference type="SUPFAM" id="SSF47384">
    <property type="entry name" value="Homodimeric domain of signal transducing histidine kinase"/>
    <property type="match status" value="1"/>
</dbReference>
<evidence type="ECO:0000256" key="11">
    <source>
        <dbReference type="ARBA" id="ARBA00022989"/>
    </source>
</evidence>
<feature type="transmembrane region" description="Helical" evidence="15">
    <location>
        <begin position="103"/>
        <end position="127"/>
    </location>
</feature>
<evidence type="ECO:0000256" key="12">
    <source>
        <dbReference type="ARBA" id="ARBA00023012"/>
    </source>
</evidence>
<dbReference type="InterPro" id="IPR035965">
    <property type="entry name" value="PAS-like_dom_sf"/>
</dbReference>
<keyword evidence="8" id="KW-0547">Nucleotide-binding</keyword>
<feature type="domain" description="Response regulatory" evidence="17">
    <location>
        <begin position="848"/>
        <end position="964"/>
    </location>
</feature>
<dbReference type="InterPro" id="IPR003594">
    <property type="entry name" value="HATPase_dom"/>
</dbReference>
<dbReference type="CDD" id="cd00130">
    <property type="entry name" value="PAS"/>
    <property type="match status" value="1"/>
</dbReference>
<evidence type="ECO:0000256" key="2">
    <source>
        <dbReference type="ARBA" id="ARBA00004651"/>
    </source>
</evidence>
<evidence type="ECO:0000256" key="10">
    <source>
        <dbReference type="ARBA" id="ARBA00022840"/>
    </source>
</evidence>
<evidence type="ECO:0000256" key="4">
    <source>
        <dbReference type="ARBA" id="ARBA00022475"/>
    </source>
</evidence>
<name>A0ABN8H361_9BACL</name>
<keyword evidence="9 20" id="KW-0418">Kinase</keyword>
<dbReference type="InterPro" id="IPR011006">
    <property type="entry name" value="CheY-like_superfamily"/>
</dbReference>
<keyword evidence="13 15" id="KW-0472">Membrane</keyword>
<dbReference type="GO" id="GO:0004673">
    <property type="term" value="F:protein histidine kinase activity"/>
    <property type="evidence" value="ECO:0007669"/>
    <property type="project" value="UniProtKB-EC"/>
</dbReference>
<dbReference type="SUPFAM" id="SSF55785">
    <property type="entry name" value="PYP-like sensor domain (PAS domain)"/>
    <property type="match status" value="2"/>
</dbReference>
<feature type="modified residue" description="4-aspartylphosphate" evidence="14">
    <location>
        <position position="752"/>
    </location>
</feature>
<comment type="caution">
    <text evidence="20">The sequence shown here is derived from an EMBL/GenBank/DDBJ whole genome shotgun (WGS) entry which is preliminary data.</text>
</comment>
<feature type="domain" description="PAC" evidence="19">
    <location>
        <begin position="391"/>
        <end position="444"/>
    </location>
</feature>
<evidence type="ECO:0000313" key="20">
    <source>
        <dbReference type="EMBL" id="CAH1226211.1"/>
    </source>
</evidence>
<dbReference type="PRINTS" id="PR00344">
    <property type="entry name" value="BCTRLSENSOR"/>
</dbReference>
<evidence type="ECO:0000256" key="15">
    <source>
        <dbReference type="SAM" id="Phobius"/>
    </source>
</evidence>
<dbReference type="PROSITE" id="PS50112">
    <property type="entry name" value="PAS"/>
    <property type="match status" value="1"/>
</dbReference>
<dbReference type="Pfam" id="PF13426">
    <property type="entry name" value="PAS_9"/>
    <property type="match status" value="2"/>
</dbReference>
<gene>
    <name evidence="20" type="primary">rcsC_19</name>
    <name evidence="20" type="ORF">PAECIP111891_05910</name>
</gene>
<dbReference type="SUPFAM" id="SSF55874">
    <property type="entry name" value="ATPase domain of HSP90 chaperone/DNA topoisomerase II/histidine kinase"/>
    <property type="match status" value="1"/>
</dbReference>
<keyword evidence="4" id="KW-1003">Cell membrane</keyword>
<dbReference type="Pfam" id="PF00072">
    <property type="entry name" value="Response_reg"/>
    <property type="match status" value="2"/>
</dbReference>
<evidence type="ECO:0000259" key="17">
    <source>
        <dbReference type="PROSITE" id="PS50110"/>
    </source>
</evidence>
<evidence type="ECO:0000256" key="7">
    <source>
        <dbReference type="ARBA" id="ARBA00022692"/>
    </source>
</evidence>
<feature type="transmembrane region" description="Helical" evidence="15">
    <location>
        <begin position="42"/>
        <end position="60"/>
    </location>
</feature>
<evidence type="ECO:0000256" key="9">
    <source>
        <dbReference type="ARBA" id="ARBA00022777"/>
    </source>
</evidence>
<keyword evidence="21" id="KW-1185">Reference proteome</keyword>
<dbReference type="InterPro" id="IPR036097">
    <property type="entry name" value="HisK_dim/P_sf"/>
</dbReference>
<dbReference type="Proteomes" id="UP000838821">
    <property type="component" value="Unassembled WGS sequence"/>
</dbReference>
<evidence type="ECO:0000256" key="6">
    <source>
        <dbReference type="ARBA" id="ARBA00022679"/>
    </source>
</evidence>
<dbReference type="InterPro" id="IPR005467">
    <property type="entry name" value="His_kinase_dom"/>
</dbReference>
<dbReference type="PANTHER" id="PTHR45339">
    <property type="entry name" value="HYBRID SIGNAL TRANSDUCTION HISTIDINE KINASE J"/>
    <property type="match status" value="1"/>
</dbReference>
<dbReference type="InterPro" id="IPR001789">
    <property type="entry name" value="Sig_transdc_resp-reg_receiver"/>
</dbReference>
<evidence type="ECO:0000313" key="21">
    <source>
        <dbReference type="Proteomes" id="UP000838821"/>
    </source>
</evidence>
<dbReference type="InterPro" id="IPR000014">
    <property type="entry name" value="PAS"/>
</dbReference>
<feature type="transmembrane region" description="Helical" evidence="15">
    <location>
        <begin position="72"/>
        <end position="97"/>
    </location>
</feature>
<comment type="subcellular location">
    <subcellularLocation>
        <location evidence="2">Cell membrane</location>
        <topology evidence="2">Multi-pass membrane protein</topology>
    </subcellularLocation>
</comment>
<evidence type="ECO:0000256" key="13">
    <source>
        <dbReference type="ARBA" id="ARBA00023136"/>
    </source>
</evidence>
<dbReference type="EC" id="2.7.13.3" evidence="3"/>